<evidence type="ECO:0000313" key="1">
    <source>
        <dbReference type="EMBL" id="MBB5316920.1"/>
    </source>
</evidence>
<accession>A0A7W8IIF6</accession>
<dbReference type="EMBL" id="JACHDY010000002">
    <property type="protein sequence ID" value="MBB5316920.1"/>
    <property type="molecule type" value="Genomic_DNA"/>
</dbReference>
<proteinExistence type="predicted"/>
<reference evidence="1" key="1">
    <citation type="submission" date="2020-08" db="EMBL/GenBank/DDBJ databases">
        <title>Genomic Encyclopedia of Type Strains, Phase IV (KMG-V): Genome sequencing to study the core and pangenomes of soil and plant-associated prokaryotes.</title>
        <authorList>
            <person name="Whitman W."/>
        </authorList>
    </citation>
    <scope>NUCLEOTIDE SEQUENCE [LARGE SCALE GENOMIC DNA]</scope>
    <source>
        <strain evidence="1">M8UP27</strain>
    </source>
</reference>
<comment type="caution">
    <text evidence="1">The sequence shown here is derived from an EMBL/GenBank/DDBJ whole genome shotgun (WGS) entry which is preliminary data.</text>
</comment>
<gene>
    <name evidence="1" type="ORF">HDF09_001589</name>
</gene>
<name>A0A7W8IIF6_9BACT</name>
<evidence type="ECO:0000313" key="2">
    <source>
        <dbReference type="Proteomes" id="UP000568106"/>
    </source>
</evidence>
<organism evidence="1 2">
    <name type="scientific">Tunturiibacter empetritectus</name>
    <dbReference type="NCBI Taxonomy" id="3069691"/>
    <lineage>
        <taxon>Bacteria</taxon>
        <taxon>Pseudomonadati</taxon>
        <taxon>Acidobacteriota</taxon>
        <taxon>Terriglobia</taxon>
        <taxon>Terriglobales</taxon>
        <taxon>Acidobacteriaceae</taxon>
        <taxon>Tunturiibacter</taxon>
    </lineage>
</organism>
<dbReference type="AlphaFoldDB" id="A0A7W8IIF6"/>
<keyword evidence="2" id="KW-1185">Reference proteome</keyword>
<protein>
    <submittedName>
        <fullName evidence="1">Uncharacterized protein</fullName>
    </submittedName>
</protein>
<dbReference type="Proteomes" id="UP000568106">
    <property type="component" value="Unassembled WGS sequence"/>
</dbReference>
<sequence length="45" mass="4683">MSNEEAADQAFANGGIDLTAMKQLIAAMLAKQLHAIYEESGSGGE</sequence>